<sequence>MDLFWMKCREWIDKNVVHLDQTKGCVLKIKKHRMATEIPYENSTVISDYSMVTDLTSGFDCNLDITKTELPILLLLTLIFTGVAILVLVQIRSTSSGIDSLLVLTLATNDFVTTLLYTVMWIGGWIACGSLMEQKSCALLGWLSSALTIWSAWIIIIMTCVRYLATVKPVYYKTKVTTSKIKIGLVLTLLHSLSLLIFPFFKVAAPYFYYKFNRICAYDFAPGKGGPAHRTILGVMAVEGLLTIVMVLFFNTSTIYQSI</sequence>
<keyword evidence="3 10" id="KW-0812">Transmembrane</keyword>
<evidence type="ECO:0000256" key="1">
    <source>
        <dbReference type="ARBA" id="ARBA00004651"/>
    </source>
</evidence>
<evidence type="ECO:0000256" key="4">
    <source>
        <dbReference type="ARBA" id="ARBA00022989"/>
    </source>
</evidence>
<evidence type="ECO:0000256" key="3">
    <source>
        <dbReference type="ARBA" id="ARBA00022692"/>
    </source>
</evidence>
<keyword evidence="9" id="KW-0807">Transducer</keyword>
<keyword evidence="7" id="KW-0675">Receptor</keyword>
<protein>
    <recommendedName>
        <fullName evidence="11">G-protein coupled receptors family 1 profile domain-containing protein</fullName>
    </recommendedName>
</protein>
<dbReference type="PROSITE" id="PS50262">
    <property type="entry name" value="G_PROTEIN_RECEP_F1_2"/>
    <property type="match status" value="1"/>
</dbReference>
<evidence type="ECO:0000256" key="2">
    <source>
        <dbReference type="ARBA" id="ARBA00022475"/>
    </source>
</evidence>
<keyword evidence="2" id="KW-1003">Cell membrane</keyword>
<keyword evidence="8" id="KW-0325">Glycoprotein</keyword>
<keyword evidence="4 10" id="KW-1133">Transmembrane helix</keyword>
<feature type="transmembrane region" description="Helical" evidence="10">
    <location>
        <begin position="139"/>
        <end position="165"/>
    </location>
</feature>
<dbReference type="PANTHER" id="PTHR11866:SF34">
    <property type="entry name" value="G-PROTEIN COUPLED RECEPTORS FAMILY 1 PROFILE DOMAIN-CONTAINING PROTEIN"/>
    <property type="match status" value="1"/>
</dbReference>
<evidence type="ECO:0000256" key="10">
    <source>
        <dbReference type="SAM" id="Phobius"/>
    </source>
</evidence>
<dbReference type="CDD" id="cd00637">
    <property type="entry name" value="7tm_classA_rhodopsin-like"/>
    <property type="match status" value="1"/>
</dbReference>
<comment type="subcellular location">
    <subcellularLocation>
        <location evidence="1">Cell membrane</location>
        <topology evidence="1">Multi-pass membrane protein</topology>
    </subcellularLocation>
</comment>
<dbReference type="InterPro" id="IPR008365">
    <property type="entry name" value="Prostanoid_rcpt"/>
</dbReference>
<name>A0ABQ9E0S3_TEGGR</name>
<evidence type="ECO:0000256" key="7">
    <source>
        <dbReference type="ARBA" id="ARBA00023170"/>
    </source>
</evidence>
<evidence type="ECO:0000313" key="12">
    <source>
        <dbReference type="EMBL" id="KAJ8299076.1"/>
    </source>
</evidence>
<comment type="caution">
    <text evidence="12">The sequence shown here is derived from an EMBL/GenBank/DDBJ whole genome shotgun (WGS) entry which is preliminary data.</text>
</comment>
<dbReference type="EMBL" id="JARBDR010000921">
    <property type="protein sequence ID" value="KAJ8299076.1"/>
    <property type="molecule type" value="Genomic_DNA"/>
</dbReference>
<keyword evidence="5" id="KW-0297">G-protein coupled receptor</keyword>
<evidence type="ECO:0000256" key="5">
    <source>
        <dbReference type="ARBA" id="ARBA00023040"/>
    </source>
</evidence>
<reference evidence="12 13" key="1">
    <citation type="submission" date="2022-12" db="EMBL/GenBank/DDBJ databases">
        <title>Chromosome-level genome of Tegillarca granosa.</title>
        <authorList>
            <person name="Kim J."/>
        </authorList>
    </citation>
    <scope>NUCLEOTIDE SEQUENCE [LARGE SCALE GENOMIC DNA]</scope>
    <source>
        <strain evidence="12">Teg-2019</strain>
        <tissue evidence="12">Adductor muscle</tissue>
    </source>
</reference>
<dbReference type="Pfam" id="PF00001">
    <property type="entry name" value="7tm_1"/>
    <property type="match status" value="1"/>
</dbReference>
<feature type="transmembrane region" description="Helical" evidence="10">
    <location>
        <begin position="72"/>
        <end position="91"/>
    </location>
</feature>
<dbReference type="SUPFAM" id="SSF81321">
    <property type="entry name" value="Family A G protein-coupled receptor-like"/>
    <property type="match status" value="1"/>
</dbReference>
<keyword evidence="6 10" id="KW-0472">Membrane</keyword>
<dbReference type="Proteomes" id="UP001217089">
    <property type="component" value="Unassembled WGS sequence"/>
</dbReference>
<proteinExistence type="predicted"/>
<evidence type="ECO:0000256" key="9">
    <source>
        <dbReference type="ARBA" id="ARBA00023224"/>
    </source>
</evidence>
<dbReference type="InterPro" id="IPR000276">
    <property type="entry name" value="GPCR_Rhodpsn"/>
</dbReference>
<organism evidence="12 13">
    <name type="scientific">Tegillarca granosa</name>
    <name type="common">Malaysian cockle</name>
    <name type="synonym">Anadara granosa</name>
    <dbReference type="NCBI Taxonomy" id="220873"/>
    <lineage>
        <taxon>Eukaryota</taxon>
        <taxon>Metazoa</taxon>
        <taxon>Spiralia</taxon>
        <taxon>Lophotrochozoa</taxon>
        <taxon>Mollusca</taxon>
        <taxon>Bivalvia</taxon>
        <taxon>Autobranchia</taxon>
        <taxon>Pteriomorphia</taxon>
        <taxon>Arcoida</taxon>
        <taxon>Arcoidea</taxon>
        <taxon>Arcidae</taxon>
        <taxon>Tegillarca</taxon>
    </lineage>
</organism>
<evidence type="ECO:0000256" key="8">
    <source>
        <dbReference type="ARBA" id="ARBA00023180"/>
    </source>
</evidence>
<dbReference type="InterPro" id="IPR017452">
    <property type="entry name" value="GPCR_Rhodpsn_7TM"/>
</dbReference>
<dbReference type="Gene3D" id="1.20.1070.10">
    <property type="entry name" value="Rhodopsin 7-helix transmembrane proteins"/>
    <property type="match status" value="1"/>
</dbReference>
<feature type="domain" description="G-protein coupled receptors family 1 profile" evidence="11">
    <location>
        <begin position="80"/>
        <end position="259"/>
    </location>
</feature>
<feature type="transmembrane region" description="Helical" evidence="10">
    <location>
        <begin position="231"/>
        <end position="250"/>
    </location>
</feature>
<feature type="transmembrane region" description="Helical" evidence="10">
    <location>
        <begin position="111"/>
        <end position="132"/>
    </location>
</feature>
<gene>
    <name evidence="12" type="ORF">KUTeg_023136</name>
</gene>
<evidence type="ECO:0000256" key="6">
    <source>
        <dbReference type="ARBA" id="ARBA00023136"/>
    </source>
</evidence>
<dbReference type="PANTHER" id="PTHR11866">
    <property type="entry name" value="G-PROTEIN COUPLED RECEPTOR FAMILY 1 MEMBER"/>
    <property type="match status" value="1"/>
</dbReference>
<evidence type="ECO:0000313" key="13">
    <source>
        <dbReference type="Proteomes" id="UP001217089"/>
    </source>
</evidence>
<accession>A0ABQ9E0S3</accession>
<feature type="transmembrane region" description="Helical" evidence="10">
    <location>
        <begin position="185"/>
        <end position="210"/>
    </location>
</feature>
<evidence type="ECO:0000259" key="11">
    <source>
        <dbReference type="PROSITE" id="PS50262"/>
    </source>
</evidence>
<keyword evidence="13" id="KW-1185">Reference proteome</keyword>